<dbReference type="InterPro" id="IPR000795">
    <property type="entry name" value="T_Tr_GTP-bd_dom"/>
</dbReference>
<evidence type="ECO:0000256" key="11">
    <source>
        <dbReference type="ARBA" id="ARBA00061052"/>
    </source>
</evidence>
<protein>
    <recommendedName>
        <fullName evidence="12">elongation factor 4</fullName>
        <ecNumber evidence="12">3.6.5.n1</ecNumber>
    </recommendedName>
</protein>
<dbReference type="NCBIfam" id="TIGR00231">
    <property type="entry name" value="small_GTP"/>
    <property type="match status" value="1"/>
</dbReference>
<keyword evidence="5 14" id="KW-0378">Hydrolase</keyword>
<evidence type="ECO:0000256" key="2">
    <source>
        <dbReference type="ARBA" id="ARBA00022475"/>
    </source>
</evidence>
<keyword evidence="7" id="KW-0342">GTP-binding</keyword>
<keyword evidence="3" id="KW-0997">Cell inner membrane</keyword>
<keyword evidence="8" id="KW-0472">Membrane</keyword>
<dbReference type="GO" id="GO:0005525">
    <property type="term" value="F:GTP binding"/>
    <property type="evidence" value="ECO:0007669"/>
    <property type="project" value="UniProtKB-KW"/>
</dbReference>
<evidence type="ECO:0000313" key="14">
    <source>
        <dbReference type="EMBL" id="MCM1984676.1"/>
    </source>
</evidence>
<evidence type="ECO:0000256" key="3">
    <source>
        <dbReference type="ARBA" id="ARBA00022519"/>
    </source>
</evidence>
<evidence type="ECO:0000256" key="7">
    <source>
        <dbReference type="ARBA" id="ARBA00023134"/>
    </source>
</evidence>
<dbReference type="FunFam" id="3.40.50.300:FF:000078">
    <property type="entry name" value="Elongation factor 4"/>
    <property type="match status" value="1"/>
</dbReference>
<proteinExistence type="inferred from homology"/>
<sequence>MTDVPVSRIRNFSIIAHIDHGKSTLADRLLQETGTVADRDMKDQFLDSMELERERGITIKLQAARMSYRAADGQDYVLNLIDTPGHVDFSYEVSRSLAACEGALLVVDASQGVEAQTLANVYLALEHDLEIIPVLNKIDLPGAEPDRVIQEIEEVVGLDCSNAIFASAKTGVGVPEILAAIVQQVPPPADTVQDPLRALIFDSYYDLYRGVVVYFRVMDGSLRKGDRVKLMASGKEYELDELGVLSPTQVQVEELHAGEVGYFAAAIKAVTDARVGDTITQVKQPAAEPLPGYVEAKPMVFCGMFPTDADQFPDLRDALERLKLNDAALQFEPETSSAMGFGFRCGFLGLLHMEIVQERLEREYDLDLIITAPSVIYRVTTIKGEVVMIDNPSALPDPQQREKIEEPYVRVEMITPEEFVGTLMELGQSRRGEFRDMKYLTPGRTTLIYELPLAEVVTDFFDQMKSRSRGYASMEYQLIEYRENTLVKLDILINGDPVDSLAAIVHRDKAYYTGRALVSKLKELIPRHQFKIPLQAAIGTKVIASESIPALRKDVLAKCYGGDISRKRKLLEKQKAGKKRMKSVGRVDVPQEAFMAVLRLKED</sequence>
<dbReference type="Gene3D" id="3.30.70.2570">
    <property type="entry name" value="Elongation factor 4, C-terminal domain"/>
    <property type="match status" value="1"/>
</dbReference>
<comment type="similarity">
    <text evidence="1">Belongs to the TRAFAC class translation factor GTPase superfamily. Classic translation factor GTPase family. LepA subfamily.</text>
</comment>
<reference evidence="14 15" key="1">
    <citation type="journal article" date="2015" name="Genome Announc.">
        <title>Draft Genome Sequence of Filamentous Marine Cyanobacterium Lyngbya confervoides Strain BDU141951.</title>
        <authorList>
            <person name="Chandrababunaidu M.M."/>
            <person name="Sen D."/>
            <person name="Tripathy S."/>
        </authorList>
    </citation>
    <scope>NUCLEOTIDE SEQUENCE [LARGE SCALE GENOMIC DNA]</scope>
    <source>
        <strain evidence="14 15">BDU141951</strain>
    </source>
</reference>
<comment type="function">
    <text evidence="10">Required for accurate and efficient protein synthesis under certain stress conditions. May act as a fidelity factor of the translation reaction, by catalyzing a one-codon backward translocation of tRNAs on improperly translocated ribosomes. Back-translocation proceeds from a post-translocation (POST) complex to a pre-translocation (PRE) complex, thus giving elongation factor G a second chance to translocate the tRNAs correctly. Binds to ribosomes in a GTP-dependent manner.</text>
</comment>
<dbReference type="InterPro" id="IPR035654">
    <property type="entry name" value="LepA_IV"/>
</dbReference>
<keyword evidence="6" id="KW-0648">Protein biosynthesis</keyword>
<dbReference type="FunFam" id="3.30.70.870:FF:000004">
    <property type="entry name" value="Translation factor GUF1, mitochondrial"/>
    <property type="match status" value="1"/>
</dbReference>
<dbReference type="FunFam" id="3.30.70.2570:FF:000001">
    <property type="entry name" value="Translation factor GUF1, mitochondrial"/>
    <property type="match status" value="1"/>
</dbReference>
<name>A0ABD4T7T0_9CYAN</name>
<dbReference type="PROSITE" id="PS00301">
    <property type="entry name" value="G_TR_1"/>
    <property type="match status" value="1"/>
</dbReference>
<dbReference type="InterPro" id="IPR035647">
    <property type="entry name" value="EFG_III/V"/>
</dbReference>
<dbReference type="InterPro" id="IPR000640">
    <property type="entry name" value="EFG_V-like"/>
</dbReference>
<dbReference type="InterPro" id="IPR027518">
    <property type="entry name" value="GUFP"/>
</dbReference>
<dbReference type="HAMAP" id="MF_03138">
    <property type="entry name" value="GUFP"/>
    <property type="match status" value="1"/>
</dbReference>
<dbReference type="InterPro" id="IPR031157">
    <property type="entry name" value="G_TR_CS"/>
</dbReference>
<dbReference type="EC" id="3.6.5.n1" evidence="12"/>
<dbReference type="SUPFAM" id="SSF54980">
    <property type="entry name" value="EF-G C-terminal domain-like"/>
    <property type="match status" value="2"/>
</dbReference>
<dbReference type="EMBL" id="JTHE03000103">
    <property type="protein sequence ID" value="MCM1984676.1"/>
    <property type="molecule type" value="Genomic_DNA"/>
</dbReference>
<dbReference type="FunFam" id="2.40.30.10:FF:000015">
    <property type="entry name" value="Translation factor GUF1, mitochondrial"/>
    <property type="match status" value="1"/>
</dbReference>
<dbReference type="CDD" id="cd03699">
    <property type="entry name" value="EF4_II"/>
    <property type="match status" value="1"/>
</dbReference>
<evidence type="ECO:0000256" key="6">
    <source>
        <dbReference type="ARBA" id="ARBA00022917"/>
    </source>
</evidence>
<dbReference type="PANTHER" id="PTHR43512:SF4">
    <property type="entry name" value="TRANSLATION FACTOR GUF1 HOMOLOG, CHLOROPLASTIC"/>
    <property type="match status" value="1"/>
</dbReference>
<dbReference type="CDD" id="cd16260">
    <property type="entry name" value="EF4_III"/>
    <property type="match status" value="1"/>
</dbReference>
<dbReference type="GO" id="GO:0016787">
    <property type="term" value="F:hydrolase activity"/>
    <property type="evidence" value="ECO:0007669"/>
    <property type="project" value="UniProtKB-KW"/>
</dbReference>
<evidence type="ECO:0000256" key="10">
    <source>
        <dbReference type="ARBA" id="ARBA00057626"/>
    </source>
</evidence>
<comment type="catalytic activity">
    <reaction evidence="9">
        <text>GTP + H2O = GDP + phosphate + H(+)</text>
        <dbReference type="Rhea" id="RHEA:19669"/>
        <dbReference type="ChEBI" id="CHEBI:15377"/>
        <dbReference type="ChEBI" id="CHEBI:15378"/>
        <dbReference type="ChEBI" id="CHEBI:37565"/>
        <dbReference type="ChEBI" id="CHEBI:43474"/>
        <dbReference type="ChEBI" id="CHEBI:58189"/>
        <dbReference type="EC" id="3.6.5.n1"/>
    </reaction>
</comment>
<dbReference type="InterPro" id="IPR013842">
    <property type="entry name" value="LepA_CTD"/>
</dbReference>
<keyword evidence="4" id="KW-0547">Nucleotide-binding</keyword>
<dbReference type="Pfam" id="PF03144">
    <property type="entry name" value="GTP_EFTU_D2"/>
    <property type="match status" value="1"/>
</dbReference>
<dbReference type="InterPro" id="IPR038363">
    <property type="entry name" value="LepA_C_sf"/>
</dbReference>
<evidence type="ECO:0000256" key="9">
    <source>
        <dbReference type="ARBA" id="ARBA00050293"/>
    </source>
</evidence>
<evidence type="ECO:0000259" key="13">
    <source>
        <dbReference type="PROSITE" id="PS51722"/>
    </source>
</evidence>
<keyword evidence="15" id="KW-1185">Reference proteome</keyword>
<dbReference type="SUPFAM" id="SSF52540">
    <property type="entry name" value="P-loop containing nucleoside triphosphate hydrolases"/>
    <property type="match status" value="1"/>
</dbReference>
<dbReference type="PANTHER" id="PTHR43512">
    <property type="entry name" value="TRANSLATION FACTOR GUF1-RELATED"/>
    <property type="match status" value="1"/>
</dbReference>
<dbReference type="Gene3D" id="2.40.30.10">
    <property type="entry name" value="Translation factors"/>
    <property type="match status" value="1"/>
</dbReference>
<dbReference type="Pfam" id="PF06421">
    <property type="entry name" value="LepA_C"/>
    <property type="match status" value="1"/>
</dbReference>
<dbReference type="InterPro" id="IPR004161">
    <property type="entry name" value="EFTu-like_2"/>
</dbReference>
<dbReference type="Proteomes" id="UP000031561">
    <property type="component" value="Unassembled WGS sequence"/>
</dbReference>
<dbReference type="CDD" id="cd01890">
    <property type="entry name" value="LepA"/>
    <property type="match status" value="1"/>
</dbReference>
<dbReference type="PROSITE" id="PS51722">
    <property type="entry name" value="G_TR_2"/>
    <property type="match status" value="1"/>
</dbReference>
<dbReference type="CDD" id="cd03709">
    <property type="entry name" value="lepA_C"/>
    <property type="match status" value="1"/>
</dbReference>
<evidence type="ECO:0000256" key="1">
    <source>
        <dbReference type="ARBA" id="ARBA00005454"/>
    </source>
</evidence>
<evidence type="ECO:0000256" key="12">
    <source>
        <dbReference type="ARBA" id="ARBA00066744"/>
    </source>
</evidence>
<evidence type="ECO:0000313" key="15">
    <source>
        <dbReference type="Proteomes" id="UP000031561"/>
    </source>
</evidence>
<dbReference type="Gene3D" id="3.40.50.300">
    <property type="entry name" value="P-loop containing nucleotide triphosphate hydrolases"/>
    <property type="match status" value="1"/>
</dbReference>
<evidence type="ECO:0000256" key="8">
    <source>
        <dbReference type="ARBA" id="ARBA00023136"/>
    </source>
</evidence>
<organism evidence="14 15">
    <name type="scientific">Lyngbya confervoides BDU141951</name>
    <dbReference type="NCBI Taxonomy" id="1574623"/>
    <lineage>
        <taxon>Bacteria</taxon>
        <taxon>Bacillati</taxon>
        <taxon>Cyanobacteriota</taxon>
        <taxon>Cyanophyceae</taxon>
        <taxon>Oscillatoriophycideae</taxon>
        <taxon>Oscillatoriales</taxon>
        <taxon>Microcoleaceae</taxon>
        <taxon>Lyngbya</taxon>
    </lineage>
</organism>
<dbReference type="InterPro" id="IPR005225">
    <property type="entry name" value="Small_GTP-bd"/>
</dbReference>
<dbReference type="InterPro" id="IPR006297">
    <property type="entry name" value="EF-4"/>
</dbReference>
<comment type="caution">
    <text evidence="14">The sequence shown here is derived from an EMBL/GenBank/DDBJ whole genome shotgun (WGS) entry which is preliminary data.</text>
</comment>
<gene>
    <name evidence="14" type="primary">lepA</name>
    <name evidence="14" type="ORF">QQ91_0017780</name>
</gene>
<dbReference type="HAMAP" id="MF_00071">
    <property type="entry name" value="LepA"/>
    <property type="match status" value="1"/>
</dbReference>
<feature type="domain" description="Tr-type G" evidence="13">
    <location>
        <begin position="7"/>
        <end position="189"/>
    </location>
</feature>
<dbReference type="Pfam" id="PF00679">
    <property type="entry name" value="EFG_C"/>
    <property type="match status" value="1"/>
</dbReference>
<comment type="similarity">
    <text evidence="11">Belongs to the GTP-binding elongation factor family. LepA subfamily.</text>
</comment>
<dbReference type="GO" id="GO:0003746">
    <property type="term" value="F:translation elongation factor activity"/>
    <property type="evidence" value="ECO:0007669"/>
    <property type="project" value="UniProtKB-KW"/>
</dbReference>
<accession>A0ABD4T7T0</accession>
<dbReference type="NCBIfam" id="TIGR01393">
    <property type="entry name" value="lepA"/>
    <property type="match status" value="1"/>
</dbReference>
<dbReference type="Gene3D" id="3.30.70.870">
    <property type="entry name" value="Elongation Factor G (Translational Gtpase), domain 3"/>
    <property type="match status" value="1"/>
</dbReference>
<dbReference type="Pfam" id="PF00009">
    <property type="entry name" value="GTP_EFTU"/>
    <property type="match status" value="1"/>
</dbReference>
<dbReference type="FunFam" id="3.30.70.240:FF:000007">
    <property type="entry name" value="Translation factor GUF1, mitochondrial"/>
    <property type="match status" value="1"/>
</dbReference>
<evidence type="ECO:0000256" key="4">
    <source>
        <dbReference type="ARBA" id="ARBA00022741"/>
    </source>
</evidence>
<dbReference type="RefSeq" id="WP_166276751.1">
    <property type="nucleotide sequence ID" value="NZ_JTHE03000103.1"/>
</dbReference>
<dbReference type="AlphaFoldDB" id="A0ABD4T7T0"/>
<dbReference type="PRINTS" id="PR00315">
    <property type="entry name" value="ELONGATNFCT"/>
</dbReference>
<keyword evidence="14" id="KW-0251">Elongation factor</keyword>
<evidence type="ECO:0000256" key="5">
    <source>
        <dbReference type="ARBA" id="ARBA00022801"/>
    </source>
</evidence>
<dbReference type="InterPro" id="IPR027417">
    <property type="entry name" value="P-loop_NTPase"/>
</dbReference>
<keyword evidence="2" id="KW-1003">Cell membrane</keyword>
<dbReference type="Gene3D" id="3.30.70.240">
    <property type="match status" value="1"/>
</dbReference>